<dbReference type="SMART" id="SM00646">
    <property type="entry name" value="Ami_3"/>
    <property type="match status" value="1"/>
</dbReference>
<feature type="chain" id="PRO_5047184942" description="N-acetylmuramoyl-L-alanine amidase" evidence="4">
    <location>
        <begin position="21"/>
        <end position="449"/>
    </location>
</feature>
<dbReference type="Pfam" id="PF11741">
    <property type="entry name" value="AMIN"/>
    <property type="match status" value="1"/>
</dbReference>
<dbReference type="RefSeq" id="WP_216001187.1">
    <property type="nucleotide sequence ID" value="NZ_JAUFQI010000001.1"/>
</dbReference>
<evidence type="ECO:0000313" key="7">
    <source>
        <dbReference type="Proteomes" id="UP001595710"/>
    </source>
</evidence>
<protein>
    <recommendedName>
        <fullName evidence="2">N-acetylmuramoyl-L-alanine amidase</fullName>
        <ecNumber evidence="2">3.5.1.28</ecNumber>
    </recommendedName>
</protein>
<dbReference type="PROSITE" id="PS51782">
    <property type="entry name" value="LYSM"/>
    <property type="match status" value="1"/>
</dbReference>
<sequence length="449" mass="48568">MFRGVICACLLSLCSVFAQATTMEGARIWPSPDVTRLVLDLSGPVEHSILVLKNPDRVVLDVKNTSLKGSLDHLDLADTGVRLIRSAKRNNNDLRIVLDMTESMSPRSFNLPPNEQYGHRLVVDLERPVLSNTGEKVVPTPTVNLSVDQVSNQRRDILVVIDAGHGGEDPGAVGPNKTLEKHVVLAIAKQVYQQLEARQGYKPLLVRNGDYIVALKNRRNFAREKNADIFVSIHADAFSSASARGASVYALSNGGATSSMAQYLADQENAADVIGGLNGVSLEDKDDVLKQVLVDLSMTATMQSSLNVGALVLEEIGRFTKLHGNRRVPGQANFVVLRAPDVPSILVETGYISNPIEEANLGSPAYRKKMATAITNGIVRYFESQPPEGSWVAWKKQQSQSVKKYVVAKGDTLSGIAVKNGVSLQALKSINNISGSTIKIGQVLILPQS</sequence>
<accession>A0ABV7WN08</accession>
<dbReference type="PANTHER" id="PTHR30404">
    <property type="entry name" value="N-ACETYLMURAMOYL-L-ALANINE AMIDASE"/>
    <property type="match status" value="1"/>
</dbReference>
<dbReference type="Proteomes" id="UP001595710">
    <property type="component" value="Unassembled WGS sequence"/>
</dbReference>
<dbReference type="CDD" id="cd00118">
    <property type="entry name" value="LysM"/>
    <property type="match status" value="1"/>
</dbReference>
<comment type="caution">
    <text evidence="6">The sequence shown here is derived from an EMBL/GenBank/DDBJ whole genome shotgun (WGS) entry which is preliminary data.</text>
</comment>
<dbReference type="InterPro" id="IPR050695">
    <property type="entry name" value="N-acetylmuramoyl_amidase_3"/>
</dbReference>
<dbReference type="InterPro" id="IPR002508">
    <property type="entry name" value="MurNAc-LAA_cat"/>
</dbReference>
<keyword evidence="4" id="KW-0732">Signal</keyword>
<keyword evidence="7" id="KW-1185">Reference proteome</keyword>
<evidence type="ECO:0000256" key="1">
    <source>
        <dbReference type="ARBA" id="ARBA00001561"/>
    </source>
</evidence>
<evidence type="ECO:0000313" key="6">
    <source>
        <dbReference type="EMBL" id="MFC3700703.1"/>
    </source>
</evidence>
<comment type="catalytic activity">
    <reaction evidence="1">
        <text>Hydrolyzes the link between N-acetylmuramoyl residues and L-amino acid residues in certain cell-wall glycopeptides.</text>
        <dbReference type="EC" id="3.5.1.28"/>
    </reaction>
</comment>
<dbReference type="InterPro" id="IPR021731">
    <property type="entry name" value="AMIN_dom"/>
</dbReference>
<reference evidence="7" key="1">
    <citation type="journal article" date="2019" name="Int. J. Syst. Evol. Microbiol.">
        <title>The Global Catalogue of Microorganisms (GCM) 10K type strain sequencing project: providing services to taxonomists for standard genome sequencing and annotation.</title>
        <authorList>
            <consortium name="The Broad Institute Genomics Platform"/>
            <consortium name="The Broad Institute Genome Sequencing Center for Infectious Disease"/>
            <person name="Wu L."/>
            <person name="Ma J."/>
        </authorList>
    </citation>
    <scope>NUCLEOTIDE SEQUENCE [LARGE SCALE GENOMIC DNA]</scope>
    <source>
        <strain evidence="7">CECT 8288</strain>
    </source>
</reference>
<dbReference type="Pfam" id="PF01520">
    <property type="entry name" value="Amidase_3"/>
    <property type="match status" value="1"/>
</dbReference>
<dbReference type="EMBL" id="JBHRYN010000006">
    <property type="protein sequence ID" value="MFC3700703.1"/>
    <property type="molecule type" value="Genomic_DNA"/>
</dbReference>
<proteinExistence type="predicted"/>
<dbReference type="SMART" id="SM00257">
    <property type="entry name" value="LysM"/>
    <property type="match status" value="1"/>
</dbReference>
<feature type="domain" description="LysM" evidence="5">
    <location>
        <begin position="403"/>
        <end position="446"/>
    </location>
</feature>
<organism evidence="6 7">
    <name type="scientific">Reinekea marina</name>
    <dbReference type="NCBI Taxonomy" id="1310421"/>
    <lineage>
        <taxon>Bacteria</taxon>
        <taxon>Pseudomonadati</taxon>
        <taxon>Pseudomonadota</taxon>
        <taxon>Gammaproteobacteria</taxon>
        <taxon>Oceanospirillales</taxon>
        <taxon>Saccharospirillaceae</taxon>
        <taxon>Reinekea</taxon>
    </lineage>
</organism>
<evidence type="ECO:0000256" key="4">
    <source>
        <dbReference type="SAM" id="SignalP"/>
    </source>
</evidence>
<dbReference type="Pfam" id="PF01476">
    <property type="entry name" value="LysM"/>
    <property type="match status" value="1"/>
</dbReference>
<dbReference type="InterPro" id="IPR018392">
    <property type="entry name" value="LysM"/>
</dbReference>
<evidence type="ECO:0000256" key="3">
    <source>
        <dbReference type="ARBA" id="ARBA00022801"/>
    </source>
</evidence>
<feature type="signal peptide" evidence="4">
    <location>
        <begin position="1"/>
        <end position="20"/>
    </location>
</feature>
<dbReference type="PANTHER" id="PTHR30404:SF0">
    <property type="entry name" value="N-ACETYLMURAMOYL-L-ALANINE AMIDASE AMIC"/>
    <property type="match status" value="1"/>
</dbReference>
<name>A0ABV7WN08_9GAMM</name>
<dbReference type="CDD" id="cd02696">
    <property type="entry name" value="MurNAc-LAA"/>
    <property type="match status" value="1"/>
</dbReference>
<dbReference type="EC" id="3.5.1.28" evidence="2"/>
<evidence type="ECO:0000256" key="2">
    <source>
        <dbReference type="ARBA" id="ARBA00011901"/>
    </source>
</evidence>
<evidence type="ECO:0000259" key="5">
    <source>
        <dbReference type="PROSITE" id="PS51782"/>
    </source>
</evidence>
<dbReference type="GO" id="GO:0008745">
    <property type="term" value="F:N-acetylmuramoyl-L-alanine amidase activity"/>
    <property type="evidence" value="ECO:0007669"/>
    <property type="project" value="UniProtKB-EC"/>
</dbReference>
<gene>
    <name evidence="6" type="ORF">ACFOND_03545</name>
</gene>
<keyword evidence="3 6" id="KW-0378">Hydrolase</keyword>